<dbReference type="GO" id="GO:0003824">
    <property type="term" value="F:catalytic activity"/>
    <property type="evidence" value="ECO:0007669"/>
    <property type="project" value="InterPro"/>
</dbReference>
<evidence type="ECO:0000256" key="4">
    <source>
        <dbReference type="ARBA" id="ARBA00023004"/>
    </source>
</evidence>
<dbReference type="Gene3D" id="3.40.50.280">
    <property type="entry name" value="Cobalamin-binding domain"/>
    <property type="match status" value="1"/>
</dbReference>
<dbReference type="SFLD" id="SFLDS00029">
    <property type="entry name" value="Radical_SAM"/>
    <property type="match status" value="1"/>
</dbReference>
<dbReference type="PROSITE" id="PS51332">
    <property type="entry name" value="B12_BINDING"/>
    <property type="match status" value="1"/>
</dbReference>
<dbReference type="InterPro" id="IPR006638">
    <property type="entry name" value="Elp3/MiaA/NifB-like_rSAM"/>
</dbReference>
<dbReference type="InterPro" id="IPR006158">
    <property type="entry name" value="Cobalamin-bd"/>
</dbReference>
<dbReference type="PROSITE" id="PS51918">
    <property type="entry name" value="RADICAL_SAM"/>
    <property type="match status" value="1"/>
</dbReference>
<dbReference type="AlphaFoldDB" id="A0A0T5Z1A0"/>
<dbReference type="PANTHER" id="PTHR43409">
    <property type="entry name" value="ANAEROBIC MAGNESIUM-PROTOPORPHYRIN IX MONOMETHYL ESTER CYCLASE-RELATED"/>
    <property type="match status" value="1"/>
</dbReference>
<keyword evidence="3" id="KW-0479">Metal-binding</keyword>
<dbReference type="InterPro" id="IPR023404">
    <property type="entry name" value="rSAM_horseshoe"/>
</dbReference>
<dbReference type="Proteomes" id="UP000051634">
    <property type="component" value="Unassembled WGS sequence"/>
</dbReference>
<dbReference type="RefSeq" id="WP_060528633.1">
    <property type="nucleotide sequence ID" value="NZ_KQ557150.1"/>
</dbReference>
<gene>
    <name evidence="8" type="ORF">Ga0074115_1382</name>
</gene>
<keyword evidence="5" id="KW-0411">Iron-sulfur</keyword>
<comment type="caution">
    <text evidence="8">The sequence shown here is derived from an EMBL/GenBank/DDBJ whole genome shotgun (WGS) entry which is preliminary data.</text>
</comment>
<name>A0A0T5Z1A0_9GAMM</name>
<dbReference type="SUPFAM" id="SSF102114">
    <property type="entry name" value="Radical SAM enzymes"/>
    <property type="match status" value="1"/>
</dbReference>
<sequence length="446" mass="50783">MAKIDMLLVYPKATKDSPVNLTPLSILYPGALLESQGKRVAYFDARYDPPELLDELIGEADEIGVSCFTGYQTGQAARILKHAKRLKPGIITGVGGHHARILPEQCLSEPFVDKVWRERVYGEHLFPYNERTKHMFARGDMQYFTSRGCPFPCTFCALTSPWKPKPIDELERELKIIHHDVGFDEISFSDPNIGFGVWKDDEGRNVRMDRVRRIQEIGRLMRDLGVRWDGNIRAPYLSPEMVEALVEASCFSIEIGCESGNDHFLRKVIRKGHGVKAIREAAQNVRGSGVSIMYSFIANMPRETPAMLRDTLDLIDWIVDTDPDARVSIYNYAPYPGSPMYEDALAGVDGYPRFEPPASMEGWGRLKLMQSPIYWIAGLNFRMDNTRKSFPGDDWRLIEPYVELARDKWQQRDVAEFPCDEVERLIEAQVQKRRAGDALMLAETGV</sequence>
<evidence type="ECO:0000259" key="7">
    <source>
        <dbReference type="PROSITE" id="PS51918"/>
    </source>
</evidence>
<evidence type="ECO:0000259" key="6">
    <source>
        <dbReference type="PROSITE" id="PS51332"/>
    </source>
</evidence>
<dbReference type="GO" id="GO:0046872">
    <property type="term" value="F:metal ion binding"/>
    <property type="evidence" value="ECO:0007669"/>
    <property type="project" value="UniProtKB-KW"/>
</dbReference>
<dbReference type="InterPro" id="IPR007197">
    <property type="entry name" value="rSAM"/>
</dbReference>
<feature type="domain" description="Radical SAM core" evidence="7">
    <location>
        <begin position="135"/>
        <end position="377"/>
    </location>
</feature>
<dbReference type="PATRIC" id="fig|54398.3.peg.2874"/>
<evidence type="ECO:0000256" key="1">
    <source>
        <dbReference type="ARBA" id="ARBA00001966"/>
    </source>
</evidence>
<dbReference type="SMART" id="SM00729">
    <property type="entry name" value="Elp3"/>
    <property type="match status" value="1"/>
</dbReference>
<proteinExistence type="predicted"/>
<dbReference type="GO" id="GO:0051536">
    <property type="term" value="F:iron-sulfur cluster binding"/>
    <property type="evidence" value="ECO:0007669"/>
    <property type="project" value="UniProtKB-KW"/>
</dbReference>
<evidence type="ECO:0000313" key="9">
    <source>
        <dbReference type="Proteomes" id="UP000051634"/>
    </source>
</evidence>
<dbReference type="InterPro" id="IPR058240">
    <property type="entry name" value="rSAM_sf"/>
</dbReference>
<dbReference type="Gene3D" id="3.80.30.20">
    <property type="entry name" value="tm_1862 like domain"/>
    <property type="match status" value="1"/>
</dbReference>
<dbReference type="CDD" id="cd01335">
    <property type="entry name" value="Radical_SAM"/>
    <property type="match status" value="1"/>
</dbReference>
<dbReference type="GO" id="GO:0031419">
    <property type="term" value="F:cobalamin binding"/>
    <property type="evidence" value="ECO:0007669"/>
    <property type="project" value="InterPro"/>
</dbReference>
<evidence type="ECO:0000256" key="3">
    <source>
        <dbReference type="ARBA" id="ARBA00022723"/>
    </source>
</evidence>
<dbReference type="OrthoDB" id="9801424at2"/>
<reference evidence="8 9" key="1">
    <citation type="submission" date="2015-11" db="EMBL/GenBank/DDBJ databases">
        <title>The genome of Candidatus Endoriftia persephone in Ridgeia piscesae and population structure of the North Eastern Pacific vestimentiferan symbionts.</title>
        <authorList>
            <person name="Perez M."/>
            <person name="Juniper K.S."/>
        </authorList>
    </citation>
    <scope>NUCLEOTIDE SEQUENCE [LARGE SCALE GENOMIC DNA]</scope>
    <source>
        <strain evidence="8">Ind11</strain>
    </source>
</reference>
<evidence type="ECO:0000313" key="8">
    <source>
        <dbReference type="EMBL" id="KRT56286.1"/>
    </source>
</evidence>
<dbReference type="InterPro" id="IPR051198">
    <property type="entry name" value="BchE-like"/>
</dbReference>
<comment type="cofactor">
    <cofactor evidence="1">
        <name>[4Fe-4S] cluster</name>
        <dbReference type="ChEBI" id="CHEBI:49883"/>
    </cofactor>
</comment>
<keyword evidence="4" id="KW-0408">Iron</keyword>
<organism evidence="8 9">
    <name type="scientific">endosymbiont of Ridgeia piscesae</name>
    <dbReference type="NCBI Taxonomy" id="54398"/>
    <lineage>
        <taxon>Bacteria</taxon>
        <taxon>Pseudomonadati</taxon>
        <taxon>Pseudomonadota</taxon>
        <taxon>Gammaproteobacteria</taxon>
        <taxon>sulfur-oxidizing symbionts</taxon>
    </lineage>
</organism>
<dbReference type="Pfam" id="PF02310">
    <property type="entry name" value="B12-binding"/>
    <property type="match status" value="1"/>
</dbReference>
<dbReference type="EMBL" id="LDXT01000059">
    <property type="protein sequence ID" value="KRT56286.1"/>
    <property type="molecule type" value="Genomic_DNA"/>
</dbReference>
<keyword evidence="2" id="KW-0949">S-adenosyl-L-methionine</keyword>
<evidence type="ECO:0000256" key="5">
    <source>
        <dbReference type="ARBA" id="ARBA00023014"/>
    </source>
</evidence>
<dbReference type="Pfam" id="PF04055">
    <property type="entry name" value="Radical_SAM"/>
    <property type="match status" value="1"/>
</dbReference>
<keyword evidence="9" id="KW-1185">Reference proteome</keyword>
<feature type="domain" description="B12-binding" evidence="6">
    <location>
        <begin position="5"/>
        <end position="139"/>
    </location>
</feature>
<evidence type="ECO:0000256" key="2">
    <source>
        <dbReference type="ARBA" id="ARBA00022691"/>
    </source>
</evidence>
<protein>
    <submittedName>
        <fullName evidence="8">Radical SAM superfamily enzyme YgiQ, UPF0313 family</fullName>
    </submittedName>
</protein>
<accession>A0A0T5Z1A0</accession>
<dbReference type="SFLD" id="SFLDG01082">
    <property type="entry name" value="B12-binding_domain_containing"/>
    <property type="match status" value="1"/>
</dbReference>